<evidence type="ECO:0000256" key="4">
    <source>
        <dbReference type="ARBA" id="ARBA00023315"/>
    </source>
</evidence>
<dbReference type="FunFam" id="3.40.630.70:FF:000001">
    <property type="entry name" value="Leucyl/phenylalanyl-tRNA--protein transferase"/>
    <property type="match status" value="1"/>
</dbReference>
<dbReference type="FunFam" id="3.30.70.3550:FF:000001">
    <property type="entry name" value="Leucyl/phenylalanyl-tRNA--protein transferase"/>
    <property type="match status" value="1"/>
</dbReference>
<gene>
    <name evidence="15 16" type="primary">aat</name>
    <name evidence="16" type="ORF">DPBNPPHM_02468</name>
</gene>
<evidence type="ECO:0000256" key="14">
    <source>
        <dbReference type="ARBA" id="ARBA00083640"/>
    </source>
</evidence>
<organism evidence="16 17">
    <name type="scientific">BD1-7 clade bacterium</name>
    <dbReference type="NCBI Taxonomy" id="2029982"/>
    <lineage>
        <taxon>Bacteria</taxon>
        <taxon>Pseudomonadati</taxon>
        <taxon>Pseudomonadota</taxon>
        <taxon>Gammaproteobacteria</taxon>
        <taxon>Cellvibrionales</taxon>
        <taxon>Spongiibacteraceae</taxon>
        <taxon>BD1-7 clade</taxon>
    </lineage>
</organism>
<evidence type="ECO:0000256" key="6">
    <source>
        <dbReference type="ARBA" id="ARBA00050652"/>
    </source>
</evidence>
<evidence type="ECO:0000313" key="17">
    <source>
        <dbReference type="Proteomes" id="UP000434580"/>
    </source>
</evidence>
<dbReference type="SUPFAM" id="SSF55729">
    <property type="entry name" value="Acyl-CoA N-acyltransferases (Nat)"/>
    <property type="match status" value="1"/>
</dbReference>
<dbReference type="EC" id="2.3.2.6" evidence="10 15"/>
<dbReference type="EMBL" id="CACSII010000020">
    <property type="protein sequence ID" value="CAA0119493.1"/>
    <property type="molecule type" value="Genomic_DNA"/>
</dbReference>
<dbReference type="AlphaFoldDB" id="A0A5S9QKU0"/>
<evidence type="ECO:0000256" key="11">
    <source>
        <dbReference type="ARBA" id="ARBA00074372"/>
    </source>
</evidence>
<name>A0A5S9QKU0_9GAMM</name>
<dbReference type="PANTHER" id="PTHR30098">
    <property type="entry name" value="LEUCYL/PHENYLALANYL-TRNA--PROTEIN TRANSFERASE"/>
    <property type="match status" value="1"/>
</dbReference>
<evidence type="ECO:0000256" key="15">
    <source>
        <dbReference type="HAMAP-Rule" id="MF_00688"/>
    </source>
</evidence>
<evidence type="ECO:0000256" key="10">
    <source>
        <dbReference type="ARBA" id="ARBA00066767"/>
    </source>
</evidence>
<evidence type="ECO:0000256" key="8">
    <source>
        <dbReference type="ARBA" id="ARBA00054043"/>
    </source>
</evidence>
<dbReference type="InterPro" id="IPR016181">
    <property type="entry name" value="Acyl_CoA_acyltransferase"/>
</dbReference>
<dbReference type="GO" id="GO:0008914">
    <property type="term" value="F:leucyl-tRNA--protein transferase activity"/>
    <property type="evidence" value="ECO:0007669"/>
    <property type="project" value="UniProtKB-UniRule"/>
</dbReference>
<comment type="catalytic activity">
    <reaction evidence="7 15">
        <text>N-terminal L-lysyl-[protein] + L-leucyl-tRNA(Leu) = N-terminal L-leucyl-L-lysyl-[protein] + tRNA(Leu) + H(+)</text>
        <dbReference type="Rhea" id="RHEA:12340"/>
        <dbReference type="Rhea" id="RHEA-COMP:9613"/>
        <dbReference type="Rhea" id="RHEA-COMP:9622"/>
        <dbReference type="Rhea" id="RHEA-COMP:12670"/>
        <dbReference type="Rhea" id="RHEA-COMP:12671"/>
        <dbReference type="ChEBI" id="CHEBI:15378"/>
        <dbReference type="ChEBI" id="CHEBI:65249"/>
        <dbReference type="ChEBI" id="CHEBI:78442"/>
        <dbReference type="ChEBI" id="CHEBI:78494"/>
        <dbReference type="ChEBI" id="CHEBI:133043"/>
        <dbReference type="EC" id="2.3.2.6"/>
    </reaction>
</comment>
<dbReference type="InterPro" id="IPR042203">
    <property type="entry name" value="Leu/Phe-tRNA_Trfase_C"/>
</dbReference>
<evidence type="ECO:0000256" key="13">
    <source>
        <dbReference type="ARBA" id="ARBA00077165"/>
    </source>
</evidence>
<dbReference type="InterPro" id="IPR042221">
    <property type="entry name" value="Leu/Phe-tRNA_Trfase_N"/>
</dbReference>
<dbReference type="PANTHER" id="PTHR30098:SF2">
    <property type="entry name" value="LEUCYL_PHENYLALANYL-TRNA--PROTEIN TRANSFERASE"/>
    <property type="match status" value="1"/>
</dbReference>
<dbReference type="Proteomes" id="UP000434580">
    <property type="component" value="Unassembled WGS sequence"/>
</dbReference>
<evidence type="ECO:0000256" key="1">
    <source>
        <dbReference type="ARBA" id="ARBA00004496"/>
    </source>
</evidence>
<dbReference type="Gene3D" id="3.30.70.3550">
    <property type="entry name" value="Leucyl/phenylalanyl-tRNA-protein transferase, N-terminal domain"/>
    <property type="match status" value="1"/>
</dbReference>
<dbReference type="NCBIfam" id="TIGR00667">
    <property type="entry name" value="aat"/>
    <property type="match status" value="1"/>
</dbReference>
<protein>
    <recommendedName>
        <fullName evidence="11 15">Leucyl/phenylalanyl-tRNA--protein transferase</fullName>
        <ecNumber evidence="10 15">2.3.2.6</ecNumber>
    </recommendedName>
    <alternativeName>
        <fullName evidence="12 15">L/F-transferase</fullName>
    </alternativeName>
    <alternativeName>
        <fullName evidence="13 15">Leucyltransferase</fullName>
    </alternativeName>
    <alternativeName>
        <fullName evidence="14 15">Phenyalanyltransferase</fullName>
    </alternativeName>
</protein>
<comment type="catalytic activity">
    <reaction evidence="5 15">
        <text>L-phenylalanyl-tRNA(Phe) + an N-terminal L-alpha-aminoacyl-[protein] = an N-terminal L-phenylalanyl-L-alpha-aminoacyl-[protein] + tRNA(Phe)</text>
        <dbReference type="Rhea" id="RHEA:43632"/>
        <dbReference type="Rhea" id="RHEA-COMP:9668"/>
        <dbReference type="Rhea" id="RHEA-COMP:9699"/>
        <dbReference type="Rhea" id="RHEA-COMP:10636"/>
        <dbReference type="Rhea" id="RHEA-COMP:10637"/>
        <dbReference type="ChEBI" id="CHEBI:78442"/>
        <dbReference type="ChEBI" id="CHEBI:78531"/>
        <dbReference type="ChEBI" id="CHEBI:78597"/>
        <dbReference type="ChEBI" id="CHEBI:83561"/>
        <dbReference type="EC" id="2.3.2.6"/>
    </reaction>
</comment>
<proteinExistence type="inferred from homology"/>
<keyword evidence="4 15" id="KW-0012">Acyltransferase</keyword>
<comment type="catalytic activity">
    <reaction evidence="6 15">
        <text>N-terminal L-arginyl-[protein] + L-leucyl-tRNA(Leu) = N-terminal L-leucyl-L-arginyl-[protein] + tRNA(Leu) + H(+)</text>
        <dbReference type="Rhea" id="RHEA:50416"/>
        <dbReference type="Rhea" id="RHEA-COMP:9613"/>
        <dbReference type="Rhea" id="RHEA-COMP:9622"/>
        <dbReference type="Rhea" id="RHEA-COMP:12672"/>
        <dbReference type="Rhea" id="RHEA-COMP:12673"/>
        <dbReference type="ChEBI" id="CHEBI:15378"/>
        <dbReference type="ChEBI" id="CHEBI:64719"/>
        <dbReference type="ChEBI" id="CHEBI:78442"/>
        <dbReference type="ChEBI" id="CHEBI:78494"/>
        <dbReference type="ChEBI" id="CHEBI:133044"/>
        <dbReference type="EC" id="2.3.2.6"/>
    </reaction>
</comment>
<reference evidence="16 17" key="1">
    <citation type="submission" date="2019-11" db="EMBL/GenBank/DDBJ databases">
        <authorList>
            <person name="Holert J."/>
        </authorList>
    </citation>
    <scope>NUCLEOTIDE SEQUENCE [LARGE SCALE GENOMIC DNA]</scope>
    <source>
        <strain evidence="16">BC5_2</strain>
    </source>
</reference>
<comment type="subcellular location">
    <subcellularLocation>
        <location evidence="1 15">Cytoplasm</location>
    </subcellularLocation>
</comment>
<evidence type="ECO:0000256" key="9">
    <source>
        <dbReference type="ARBA" id="ARBA00061535"/>
    </source>
</evidence>
<dbReference type="Gene3D" id="3.40.630.70">
    <property type="entry name" value="Leucyl/phenylalanyl-tRNA-protein transferase, C-terminal domain"/>
    <property type="match status" value="1"/>
</dbReference>
<evidence type="ECO:0000256" key="2">
    <source>
        <dbReference type="ARBA" id="ARBA00022490"/>
    </source>
</evidence>
<dbReference type="OrthoDB" id="9790282at2"/>
<dbReference type="InterPro" id="IPR004616">
    <property type="entry name" value="Leu/Phe-tRNA_Trfase"/>
</dbReference>
<keyword evidence="2 15" id="KW-0963">Cytoplasm</keyword>
<evidence type="ECO:0000256" key="7">
    <source>
        <dbReference type="ARBA" id="ARBA00051538"/>
    </source>
</evidence>
<comment type="similarity">
    <text evidence="9 15">Belongs to the L/F-transferase family.</text>
</comment>
<evidence type="ECO:0000313" key="16">
    <source>
        <dbReference type="EMBL" id="CAA0119493.1"/>
    </source>
</evidence>
<dbReference type="GO" id="GO:0030163">
    <property type="term" value="P:protein catabolic process"/>
    <property type="evidence" value="ECO:0007669"/>
    <property type="project" value="UniProtKB-UniRule"/>
</dbReference>
<dbReference type="GO" id="GO:0005737">
    <property type="term" value="C:cytoplasm"/>
    <property type="evidence" value="ECO:0007669"/>
    <property type="project" value="UniProtKB-SubCell"/>
</dbReference>
<dbReference type="HAMAP" id="MF_00688">
    <property type="entry name" value="Leu_Phe_trans"/>
    <property type="match status" value="1"/>
</dbReference>
<accession>A0A5S9QKU0</accession>
<sequence>MIPWLDERRPAFPPTDQALTDPDGLLAAGGNLSVNTLVDAYRRGIFPWFNDDDPILWWSPNPRCVIFPDEIHISKSLKKTLRKQPFLITADTNFSRVIDSCAQLRQDCEGTWITNEMHNAYIALHESGHAHSVEAWQGDELVGGLYGIAIGRIFFGESMFSKATDSSKVAFVYLVQALSDAGFVMIDCQVESPHLLSLGARSILRSDFRRYLSACDERPEKDPWQGLKDNER</sequence>
<keyword evidence="3 15" id="KW-0808">Transferase</keyword>
<dbReference type="Pfam" id="PF03588">
    <property type="entry name" value="Leu_Phe_trans"/>
    <property type="match status" value="1"/>
</dbReference>
<evidence type="ECO:0000256" key="5">
    <source>
        <dbReference type="ARBA" id="ARBA00050607"/>
    </source>
</evidence>
<comment type="function">
    <text evidence="8 15">Functions in the N-end rule pathway of protein degradation where it conjugates Leu, Phe and, less efficiently, Met from aminoacyl-tRNAs to the N-termini of proteins containing an N-terminal arginine or lysine.</text>
</comment>
<evidence type="ECO:0000256" key="3">
    <source>
        <dbReference type="ARBA" id="ARBA00022679"/>
    </source>
</evidence>
<evidence type="ECO:0000256" key="12">
    <source>
        <dbReference type="ARBA" id="ARBA00077136"/>
    </source>
</evidence>